<protein>
    <submittedName>
        <fullName evidence="1">DUF2642 domain-containing protein</fullName>
    </submittedName>
</protein>
<sequence length="221" mass="25740">MSLYNSFIGETVELSISDKKSITGMLIDIGNDIIVMFDGKNFIYIPKIHIHRLSRTTDYELNIIKPDSFPIELEEESFSLRKVLTNAKGIFSEVFITNNQSIHGYITNIMNDYFIFYSPVYKMMLIPMHHLKWLIPYQENERPYSLSNNELPLVPIQISLARTFTEQCKKYEGKLVIIDLGMDVNKIGKLVKMDNSQIQLTIRRNKTVFLNVHHIKTLHLP</sequence>
<gene>
    <name evidence="1" type="ORF">JYA64_10515</name>
</gene>
<evidence type="ECO:0000313" key="1">
    <source>
        <dbReference type="EMBL" id="MBN3545727.1"/>
    </source>
</evidence>
<organism evidence="1 2">
    <name type="scientific">Fictibacillus barbaricus</name>
    <dbReference type="NCBI Taxonomy" id="182136"/>
    <lineage>
        <taxon>Bacteria</taxon>
        <taxon>Bacillati</taxon>
        <taxon>Bacillota</taxon>
        <taxon>Bacilli</taxon>
        <taxon>Bacillales</taxon>
        <taxon>Fictibacillaceae</taxon>
        <taxon>Fictibacillus</taxon>
    </lineage>
</organism>
<keyword evidence="2" id="KW-1185">Reference proteome</keyword>
<evidence type="ECO:0000313" key="2">
    <source>
        <dbReference type="Proteomes" id="UP001319060"/>
    </source>
</evidence>
<dbReference type="EMBL" id="JAFHKS010000043">
    <property type="protein sequence ID" value="MBN3545727.1"/>
    <property type="molecule type" value="Genomic_DNA"/>
</dbReference>
<dbReference type="RefSeq" id="WP_188402587.1">
    <property type="nucleotide sequence ID" value="NZ_BMCE01000002.1"/>
</dbReference>
<accession>A0ABS2ZDF6</accession>
<dbReference type="Proteomes" id="UP001319060">
    <property type="component" value="Unassembled WGS sequence"/>
</dbReference>
<proteinExistence type="predicted"/>
<name>A0ABS2ZDF6_9BACL</name>
<comment type="caution">
    <text evidence="1">The sequence shown here is derived from an EMBL/GenBank/DDBJ whole genome shotgun (WGS) entry which is preliminary data.</text>
</comment>
<reference evidence="1 2" key="1">
    <citation type="submission" date="2021-01" db="EMBL/GenBank/DDBJ databases">
        <title>Genome Sequencing of Type Strains.</title>
        <authorList>
            <person name="Lemaire J.F."/>
            <person name="Inderbitzin P."/>
            <person name="Collins S.B."/>
            <person name="Wespe N."/>
            <person name="Knight-Connoni V."/>
        </authorList>
    </citation>
    <scope>NUCLEOTIDE SEQUENCE [LARGE SCALE GENOMIC DNA]</scope>
    <source>
        <strain evidence="1 2">DSM 14730</strain>
    </source>
</reference>